<organism evidence="1 2">
    <name type="scientific">Amborella trichopoda</name>
    <dbReference type="NCBI Taxonomy" id="13333"/>
    <lineage>
        <taxon>Eukaryota</taxon>
        <taxon>Viridiplantae</taxon>
        <taxon>Streptophyta</taxon>
        <taxon>Embryophyta</taxon>
        <taxon>Tracheophyta</taxon>
        <taxon>Spermatophyta</taxon>
        <taxon>Magnoliopsida</taxon>
        <taxon>Amborellales</taxon>
        <taxon>Amborellaceae</taxon>
        <taxon>Amborella</taxon>
    </lineage>
</organism>
<evidence type="ECO:0000313" key="1">
    <source>
        <dbReference type="EMBL" id="ERM94061.1"/>
    </source>
</evidence>
<name>W1NF16_AMBTC</name>
<sequence length="75" mass="8207">MILLQGVKRGSVRLHSKTLVEFLKNGEVGSKAKTGKSLGVVPKGSFVVVSRRSLHGKHEPVTSDILLTSLWRLKN</sequence>
<dbReference type="EMBL" id="KI397513">
    <property type="protein sequence ID" value="ERM94061.1"/>
    <property type="molecule type" value="Genomic_DNA"/>
</dbReference>
<dbReference type="AlphaFoldDB" id="W1NF16"/>
<reference evidence="2" key="1">
    <citation type="journal article" date="2013" name="Science">
        <title>The Amborella genome and the evolution of flowering plants.</title>
        <authorList>
            <consortium name="Amborella Genome Project"/>
        </authorList>
    </citation>
    <scope>NUCLEOTIDE SEQUENCE [LARGE SCALE GENOMIC DNA]</scope>
</reference>
<evidence type="ECO:0000313" key="2">
    <source>
        <dbReference type="Proteomes" id="UP000017836"/>
    </source>
</evidence>
<accession>W1NF16</accession>
<keyword evidence="2" id="KW-1185">Reference proteome</keyword>
<dbReference type="Proteomes" id="UP000017836">
    <property type="component" value="Unassembled WGS sequence"/>
</dbReference>
<proteinExistence type="predicted"/>
<protein>
    <submittedName>
        <fullName evidence="1">Uncharacterized protein</fullName>
    </submittedName>
</protein>
<dbReference type="HOGENOM" id="CLU_2674364_0_0_1"/>
<gene>
    <name evidence="1" type="ORF">AMTR_s00010p00069010</name>
</gene>
<dbReference type="Gramene" id="ERM94061">
    <property type="protein sequence ID" value="ERM94061"/>
    <property type="gene ID" value="AMTR_s00010p00069010"/>
</dbReference>